<evidence type="ECO:0000313" key="1">
    <source>
        <dbReference type="EMBL" id="OZM56463.1"/>
    </source>
</evidence>
<dbReference type="PANTHER" id="PTHR37841">
    <property type="entry name" value="GLR2918 PROTEIN"/>
    <property type="match status" value="1"/>
</dbReference>
<sequence length="329" mass="38198">MTLYTGMEELIPIEFEHLYLPAKHYIIAGKNNKFGVLNYNNEVIVPFEYEHILMNIPNTSLEYMVARKGEKYGVISYKGEVLLPFIYEEAHTEEDFDNLILVKVDNKWGYINLKQEEVIPPIYDEFFESLFPKEHGRIATKNGKQGIISAENKVIIPFEYEEIQFYSDKYLVVKKNNKWGLIDKIGEVVIPAKYDAVKYHPKASTFVVKQNEKWFHINQNGEVKSAVTTDDSSNQKTAKVSYSPVIKAYLSRTGKIKISLLDKLKSRLKNQVQVFSFNNRYGLLNQKGQIIVQPNYAAITYKHYLLHDIARVIIRENGKDKYGLIRLIK</sequence>
<proteinExistence type="predicted"/>
<gene>
    <name evidence="1" type="ORF">CIB95_11855</name>
</gene>
<organism evidence="1 2">
    <name type="scientific">Lottiidibacillus patelloidae</name>
    <dbReference type="NCBI Taxonomy" id="2670334"/>
    <lineage>
        <taxon>Bacteria</taxon>
        <taxon>Bacillati</taxon>
        <taxon>Bacillota</taxon>
        <taxon>Bacilli</taxon>
        <taxon>Bacillales</taxon>
        <taxon>Bacillaceae</taxon>
        <taxon>Lottiidibacillus</taxon>
    </lineage>
</organism>
<protein>
    <recommendedName>
        <fullName evidence="3">WG repeat-containing protein</fullName>
    </recommendedName>
</protein>
<dbReference type="InterPro" id="IPR032774">
    <property type="entry name" value="WG_beta_rep"/>
</dbReference>
<dbReference type="Proteomes" id="UP000217083">
    <property type="component" value="Unassembled WGS sequence"/>
</dbReference>
<dbReference type="AlphaFoldDB" id="A0A263BRX0"/>
<dbReference type="SUPFAM" id="SSF69360">
    <property type="entry name" value="Cell wall binding repeat"/>
    <property type="match status" value="1"/>
</dbReference>
<dbReference type="EMBL" id="NPIA01000006">
    <property type="protein sequence ID" value="OZM56463.1"/>
    <property type="molecule type" value="Genomic_DNA"/>
</dbReference>
<keyword evidence="2" id="KW-1185">Reference proteome</keyword>
<reference evidence="1 2" key="2">
    <citation type="submission" date="2017-09" db="EMBL/GenBank/DDBJ databases">
        <title>Bacillus patelloidae sp. nov., isolated from the intestinal tract of a marine limpet.</title>
        <authorList>
            <person name="Liu R."/>
            <person name="Dong C."/>
            <person name="Shao Z."/>
        </authorList>
    </citation>
    <scope>NUCLEOTIDE SEQUENCE [LARGE SCALE GENOMIC DNA]</scope>
    <source>
        <strain evidence="1 2">SA5d-4</strain>
    </source>
</reference>
<reference evidence="2" key="1">
    <citation type="submission" date="2017-08" db="EMBL/GenBank/DDBJ databases">
        <authorList>
            <person name="Huang Z."/>
        </authorList>
    </citation>
    <scope>NUCLEOTIDE SEQUENCE [LARGE SCALE GENOMIC DNA]</scope>
    <source>
        <strain evidence="2">SA5d-4</strain>
    </source>
</reference>
<dbReference type="Pfam" id="PF14903">
    <property type="entry name" value="WG_beta_rep"/>
    <property type="match status" value="3"/>
</dbReference>
<accession>A0A263BRX0</accession>
<name>A0A263BRX0_9BACI</name>
<dbReference type="RefSeq" id="WP_094925450.1">
    <property type="nucleotide sequence ID" value="NZ_NPIA01000006.1"/>
</dbReference>
<evidence type="ECO:0000313" key="2">
    <source>
        <dbReference type="Proteomes" id="UP000217083"/>
    </source>
</evidence>
<evidence type="ECO:0008006" key="3">
    <source>
        <dbReference type="Google" id="ProtNLM"/>
    </source>
</evidence>
<comment type="caution">
    <text evidence="1">The sequence shown here is derived from an EMBL/GenBank/DDBJ whole genome shotgun (WGS) entry which is preliminary data.</text>
</comment>
<dbReference type="PANTHER" id="PTHR37841:SF1">
    <property type="entry name" value="DUF3298 DOMAIN-CONTAINING PROTEIN"/>
    <property type="match status" value="1"/>
</dbReference>